<keyword evidence="10" id="KW-1185">Reference proteome</keyword>
<dbReference type="Pfam" id="PF02457">
    <property type="entry name" value="DAC"/>
    <property type="match status" value="1"/>
</dbReference>
<dbReference type="EMBL" id="JAIRAU010000047">
    <property type="protein sequence ID" value="MBZ5714397.1"/>
    <property type="molecule type" value="Genomic_DNA"/>
</dbReference>
<dbReference type="InterPro" id="IPR050338">
    <property type="entry name" value="DisA"/>
</dbReference>
<dbReference type="EC" id="2.7.7.85" evidence="6"/>
<feature type="domain" description="DAC" evidence="8">
    <location>
        <begin position="83"/>
        <end position="242"/>
    </location>
</feature>
<comment type="subunit">
    <text evidence="6">Probably a homodimer.</text>
</comment>
<keyword evidence="6" id="KW-1003">Cell membrane</keyword>
<keyword evidence="6" id="KW-0812">Transmembrane</keyword>
<dbReference type="HAMAP" id="MF_01499">
    <property type="entry name" value="DacA"/>
    <property type="match status" value="1"/>
</dbReference>
<feature type="compositionally biased region" description="Basic and acidic residues" evidence="7">
    <location>
        <begin position="307"/>
        <end position="316"/>
    </location>
</feature>
<dbReference type="PANTHER" id="PTHR34185:SF1">
    <property type="entry name" value="DIADENYLATE CYCLASE"/>
    <property type="match status" value="1"/>
</dbReference>
<protein>
    <recommendedName>
        <fullName evidence="6">Diadenylate cyclase</fullName>
        <shortName evidence="6">DAC</shortName>
        <ecNumber evidence="6">2.7.7.85</ecNumber>
    </recommendedName>
    <alternativeName>
        <fullName evidence="6">Cyclic-di-AMP synthase</fullName>
        <shortName evidence="6">c-di-AMP synthase</shortName>
    </alternativeName>
</protein>
<evidence type="ECO:0000256" key="4">
    <source>
        <dbReference type="ARBA" id="ARBA00022741"/>
    </source>
</evidence>
<comment type="caution">
    <text evidence="6">Lacks conserved residue(s) required for the propagation of feature annotation.</text>
</comment>
<feature type="transmembrane region" description="Helical" evidence="6">
    <location>
        <begin position="37"/>
        <end position="55"/>
    </location>
</feature>
<evidence type="ECO:0000313" key="10">
    <source>
        <dbReference type="Proteomes" id="UP001139031"/>
    </source>
</evidence>
<keyword evidence="5 6" id="KW-0067">ATP-binding</keyword>
<comment type="caution">
    <text evidence="9">The sequence shown here is derived from an EMBL/GenBank/DDBJ whole genome shotgun (WGS) entry which is preliminary data.</text>
</comment>
<evidence type="ECO:0000256" key="3">
    <source>
        <dbReference type="ARBA" id="ARBA00022695"/>
    </source>
</evidence>
<proteinExistence type="inferred from homology"/>
<evidence type="ECO:0000256" key="7">
    <source>
        <dbReference type="SAM" id="MobiDB-lite"/>
    </source>
</evidence>
<name>A0ABS7U1J7_9BACT</name>
<feature type="transmembrane region" description="Helical" evidence="6">
    <location>
        <begin position="61"/>
        <end position="82"/>
    </location>
</feature>
<keyword evidence="3 6" id="KW-0548">Nucleotidyltransferase</keyword>
<keyword evidence="4 6" id="KW-0547">Nucleotide-binding</keyword>
<dbReference type="RefSeq" id="WP_224196122.1">
    <property type="nucleotide sequence ID" value="NZ_JAIRAU010000047.1"/>
</dbReference>
<comment type="function">
    <text evidence="6">Catalyzes the condensation of 2 ATP molecules into cyclic di-AMP (c-di-AMP), a second messenger used to regulate differing processes in different bacteria.</text>
</comment>
<organism evidence="9 10">
    <name type="scientific">Nannocystis pusilla</name>
    <dbReference type="NCBI Taxonomy" id="889268"/>
    <lineage>
        <taxon>Bacteria</taxon>
        <taxon>Pseudomonadati</taxon>
        <taxon>Myxococcota</taxon>
        <taxon>Polyangia</taxon>
        <taxon>Nannocystales</taxon>
        <taxon>Nannocystaceae</taxon>
        <taxon>Nannocystis</taxon>
    </lineage>
</organism>
<dbReference type="Proteomes" id="UP001139031">
    <property type="component" value="Unassembled WGS sequence"/>
</dbReference>
<dbReference type="PANTHER" id="PTHR34185">
    <property type="entry name" value="DIADENYLATE CYCLASE"/>
    <property type="match status" value="1"/>
</dbReference>
<keyword evidence="6" id="KW-1133">Transmembrane helix</keyword>
<dbReference type="SUPFAM" id="SSF143597">
    <property type="entry name" value="YojJ-like"/>
    <property type="match status" value="1"/>
</dbReference>
<comment type="catalytic activity">
    <reaction evidence="1 6">
        <text>2 ATP = 3',3'-c-di-AMP + 2 diphosphate</text>
        <dbReference type="Rhea" id="RHEA:35655"/>
        <dbReference type="ChEBI" id="CHEBI:30616"/>
        <dbReference type="ChEBI" id="CHEBI:33019"/>
        <dbReference type="ChEBI" id="CHEBI:71500"/>
        <dbReference type="EC" id="2.7.7.85"/>
    </reaction>
</comment>
<evidence type="ECO:0000256" key="5">
    <source>
        <dbReference type="ARBA" id="ARBA00022840"/>
    </source>
</evidence>
<evidence type="ECO:0000256" key="1">
    <source>
        <dbReference type="ARBA" id="ARBA00000877"/>
    </source>
</evidence>
<evidence type="ECO:0000256" key="6">
    <source>
        <dbReference type="HAMAP-Rule" id="MF_01499"/>
    </source>
</evidence>
<comment type="similarity">
    <text evidence="6">Belongs to the adenylate cyclase family. DacA/CdaA subfamily.</text>
</comment>
<dbReference type="Gene3D" id="3.40.1700.10">
    <property type="entry name" value="DNA integrity scanning protein, DisA, N-terminal domain"/>
    <property type="match status" value="1"/>
</dbReference>
<evidence type="ECO:0000313" key="9">
    <source>
        <dbReference type="EMBL" id="MBZ5714397.1"/>
    </source>
</evidence>
<dbReference type="PROSITE" id="PS51794">
    <property type="entry name" value="DAC"/>
    <property type="match status" value="1"/>
</dbReference>
<accession>A0ABS7U1J7</accession>
<keyword evidence="2 6" id="KW-0808">Transferase</keyword>
<dbReference type="InterPro" id="IPR034701">
    <property type="entry name" value="CdaA"/>
</dbReference>
<evidence type="ECO:0000259" key="8">
    <source>
        <dbReference type="PROSITE" id="PS51794"/>
    </source>
</evidence>
<gene>
    <name evidence="6" type="primary">dacA</name>
    <name evidence="9" type="ORF">K7C98_34635</name>
</gene>
<evidence type="ECO:0000256" key="2">
    <source>
        <dbReference type="ARBA" id="ARBA00022679"/>
    </source>
</evidence>
<feature type="transmembrane region" description="Helical" evidence="6">
    <location>
        <begin position="12"/>
        <end position="30"/>
    </location>
</feature>
<sequence length="335" mass="36581">MVTPRDFIEALTWRDGLDFGILLILVYAALRLLQGTRAVPVLLSVAVFGGVAAAASALDMVAVAALVRYFLEYVIIILIVVFHQELRRILLHMGQRLLPQGHRDAARSAVSELVVAVERLSRARLGALFILQGEIDVLDVVSDRGREIDASLHADTLVALLIPYSINLTHDGAVLIQNLRIARAGVICPLTQRDRLDPAFGTRHRGAIGVSEESDALVIVLSEERGEIRMVHRGAISDPLTPEQLEARISRWLEQPRAEASRQAPPSESLAVAKGAARSYMDLRKASESASDMTAVRRRGKEGAAPADEKWNDNDFLHSPSVTDFTPLSRKGGEG</sequence>
<feature type="region of interest" description="Disordered" evidence="7">
    <location>
        <begin position="284"/>
        <end position="335"/>
    </location>
</feature>
<keyword evidence="6" id="KW-0472">Membrane</keyword>
<dbReference type="InterPro" id="IPR003390">
    <property type="entry name" value="DNA_integrity_scan_DisA_N"/>
</dbReference>
<reference evidence="9" key="1">
    <citation type="submission" date="2021-08" db="EMBL/GenBank/DDBJ databases">
        <authorList>
            <person name="Stevens D.C."/>
        </authorList>
    </citation>
    <scope>NUCLEOTIDE SEQUENCE</scope>
    <source>
        <strain evidence="9">DSM 53165</strain>
    </source>
</reference>
<dbReference type="InterPro" id="IPR036888">
    <property type="entry name" value="DNA_integrity_DisA_N_sf"/>
</dbReference>